<feature type="non-terminal residue" evidence="1">
    <location>
        <position position="1"/>
    </location>
</feature>
<dbReference type="EMBL" id="HACG01015548">
    <property type="protein sequence ID" value="CEK62413.1"/>
    <property type="molecule type" value="Transcribed_RNA"/>
</dbReference>
<protein>
    <submittedName>
        <fullName evidence="1">Uncharacterized protein</fullName>
    </submittedName>
</protein>
<gene>
    <name evidence="1" type="primary">ORF45101</name>
</gene>
<dbReference type="AlphaFoldDB" id="A0A0B6Z1M4"/>
<sequence>EKKDKYLSFDKPGGSNIDVNQYRVGNTSLDIAASNIDYNTGTLTENKILVKTDEDITSLLPDMEKTNSIRLENKKHCQNSSKCNETCECHIVCEQNACPSSYISLGTTAIDRPKDSLATEETFSKYRPDTTKKTLNSGERNFACILDDIFSSPEKPIEKQKSYINPELNGERKYPYERLKVKPVATVLKERHHDQSSVSRKS</sequence>
<feature type="non-terminal residue" evidence="1">
    <location>
        <position position="202"/>
    </location>
</feature>
<proteinExistence type="predicted"/>
<accession>A0A0B6Z1M4</accession>
<evidence type="ECO:0000313" key="1">
    <source>
        <dbReference type="EMBL" id="CEK62413.1"/>
    </source>
</evidence>
<organism evidence="1">
    <name type="scientific">Arion vulgaris</name>
    <dbReference type="NCBI Taxonomy" id="1028688"/>
    <lineage>
        <taxon>Eukaryota</taxon>
        <taxon>Metazoa</taxon>
        <taxon>Spiralia</taxon>
        <taxon>Lophotrochozoa</taxon>
        <taxon>Mollusca</taxon>
        <taxon>Gastropoda</taxon>
        <taxon>Heterobranchia</taxon>
        <taxon>Euthyneura</taxon>
        <taxon>Panpulmonata</taxon>
        <taxon>Eupulmonata</taxon>
        <taxon>Stylommatophora</taxon>
        <taxon>Helicina</taxon>
        <taxon>Arionoidea</taxon>
        <taxon>Arionidae</taxon>
        <taxon>Arion</taxon>
    </lineage>
</organism>
<name>A0A0B6Z1M4_9EUPU</name>
<reference evidence="1" key="1">
    <citation type="submission" date="2014-12" db="EMBL/GenBank/DDBJ databases">
        <title>Insight into the proteome of Arion vulgaris.</title>
        <authorList>
            <person name="Aradska J."/>
            <person name="Bulat T."/>
            <person name="Smidak R."/>
            <person name="Sarate P."/>
            <person name="Gangsoo J."/>
            <person name="Sialana F."/>
            <person name="Bilban M."/>
            <person name="Lubec G."/>
        </authorList>
    </citation>
    <scope>NUCLEOTIDE SEQUENCE</scope>
    <source>
        <tissue evidence="1">Skin</tissue>
    </source>
</reference>